<name>A0A2W5FN18_9BACT</name>
<gene>
    <name evidence="6" type="ORF">DI586_00785</name>
</gene>
<comment type="catalytic activity">
    <reaction evidence="5">
        <text>N(tele)-phospho-L-histidyl/L-threonyl-[pyruvate, phosphate dikinase] + ADP = N(tele)-phospho-L-histidyl/O-phospho-L-threonyl-[pyruvate, phosphate dikinase] + AMP + H(+)</text>
        <dbReference type="Rhea" id="RHEA:43692"/>
        <dbReference type="Rhea" id="RHEA-COMP:10650"/>
        <dbReference type="Rhea" id="RHEA-COMP:10651"/>
        <dbReference type="ChEBI" id="CHEBI:15378"/>
        <dbReference type="ChEBI" id="CHEBI:30013"/>
        <dbReference type="ChEBI" id="CHEBI:61977"/>
        <dbReference type="ChEBI" id="CHEBI:83586"/>
        <dbReference type="ChEBI" id="CHEBI:456215"/>
        <dbReference type="ChEBI" id="CHEBI:456216"/>
        <dbReference type="EC" id="2.7.11.32"/>
    </reaction>
</comment>
<proteinExistence type="inferred from homology"/>
<dbReference type="GO" id="GO:0043531">
    <property type="term" value="F:ADP binding"/>
    <property type="evidence" value="ECO:0007669"/>
    <property type="project" value="UniProtKB-UniRule"/>
</dbReference>
<dbReference type="Proteomes" id="UP000249739">
    <property type="component" value="Unassembled WGS sequence"/>
</dbReference>
<dbReference type="NCBIfam" id="NF003742">
    <property type="entry name" value="PRK05339.1"/>
    <property type="match status" value="1"/>
</dbReference>
<dbReference type="PANTHER" id="PTHR31756:SF3">
    <property type="entry name" value="PYRUVATE, PHOSPHATE DIKINASE REGULATORY PROTEIN 1, CHLOROPLASTIC"/>
    <property type="match status" value="1"/>
</dbReference>
<dbReference type="GO" id="GO:0005524">
    <property type="term" value="F:ATP binding"/>
    <property type="evidence" value="ECO:0007669"/>
    <property type="project" value="InterPro"/>
</dbReference>
<evidence type="ECO:0000313" key="6">
    <source>
        <dbReference type="EMBL" id="PZP57355.1"/>
    </source>
</evidence>
<comment type="function">
    <text evidence="5">Bifunctional serine/threonine kinase and phosphorylase involved in the regulation of the pyruvate, phosphate dikinase (PPDK) by catalyzing its phosphorylation/dephosphorylation.</text>
</comment>
<accession>A0A2W5FN18</accession>
<organism evidence="6 7">
    <name type="scientific">Micavibrio aeruginosavorus</name>
    <dbReference type="NCBI Taxonomy" id="349221"/>
    <lineage>
        <taxon>Bacteria</taxon>
        <taxon>Pseudomonadati</taxon>
        <taxon>Bdellovibrionota</taxon>
        <taxon>Bdellovibrionia</taxon>
        <taxon>Bdellovibrionales</taxon>
        <taxon>Pseudobdellovibrionaceae</taxon>
        <taxon>Micavibrio</taxon>
    </lineage>
</organism>
<comment type="caution">
    <text evidence="6">The sequence shown here is derived from an EMBL/GenBank/DDBJ whole genome shotgun (WGS) entry which is preliminary data.</text>
</comment>
<evidence type="ECO:0000256" key="2">
    <source>
        <dbReference type="ARBA" id="ARBA00022679"/>
    </source>
</evidence>
<sequence length="277" mass="31414">MKDVYIHLVSDATGATLQGMASAAFSQFENVRMVERLWPLVRTQKHLDRFIAGLKAHPGPVLFTLFSDELSQKLKEACDELSMPCVPVMAPIITSLSWYLGQAPRNVPGLQHILDDMYFKRIDALDFAMGFDDGQNYEGIETADVILVGVSRTSKTPTCIYLARQGIRAANIPLVPNVQIPKNIISLKQPLYVGLTESPDRLIQIRASRMKADRKQESLFNNSYIDPEKVEDEVRDARKFFREQGWPVIDVTKRSVEETSAEIMVLLQRRRESMETI</sequence>
<evidence type="ECO:0000256" key="5">
    <source>
        <dbReference type="HAMAP-Rule" id="MF_00921"/>
    </source>
</evidence>
<evidence type="ECO:0000256" key="3">
    <source>
        <dbReference type="ARBA" id="ARBA00022741"/>
    </source>
</evidence>
<evidence type="ECO:0000256" key="4">
    <source>
        <dbReference type="ARBA" id="ARBA00022777"/>
    </source>
</evidence>
<feature type="binding site" evidence="5">
    <location>
        <begin position="149"/>
        <end position="156"/>
    </location>
    <ligand>
        <name>ADP</name>
        <dbReference type="ChEBI" id="CHEBI:456216"/>
    </ligand>
</feature>
<reference evidence="6 7" key="1">
    <citation type="submission" date="2017-08" db="EMBL/GenBank/DDBJ databases">
        <title>Infants hospitalized years apart are colonized by the same room-sourced microbial strains.</title>
        <authorList>
            <person name="Brooks B."/>
            <person name="Olm M.R."/>
            <person name="Firek B.A."/>
            <person name="Baker R."/>
            <person name="Thomas B.C."/>
            <person name="Morowitz M.J."/>
            <person name="Banfield J.F."/>
        </authorList>
    </citation>
    <scope>NUCLEOTIDE SEQUENCE [LARGE SCALE GENOMIC DNA]</scope>
    <source>
        <strain evidence="6">S2_006_000_R2_64</strain>
    </source>
</reference>
<dbReference type="Pfam" id="PF03618">
    <property type="entry name" value="Kinase-PPPase"/>
    <property type="match status" value="1"/>
</dbReference>
<dbReference type="EMBL" id="QFOT01000003">
    <property type="protein sequence ID" value="PZP57355.1"/>
    <property type="molecule type" value="Genomic_DNA"/>
</dbReference>
<dbReference type="EC" id="2.7.4.27" evidence="5"/>
<evidence type="ECO:0000313" key="7">
    <source>
        <dbReference type="Proteomes" id="UP000249739"/>
    </source>
</evidence>
<evidence type="ECO:0000256" key="1">
    <source>
        <dbReference type="ARBA" id="ARBA00022527"/>
    </source>
</evidence>
<comment type="catalytic activity">
    <reaction evidence="5">
        <text>N(tele)-phospho-L-histidyl/O-phospho-L-threonyl-[pyruvate, phosphate dikinase] + phosphate + H(+) = N(tele)-phospho-L-histidyl/L-threonyl-[pyruvate, phosphate dikinase] + diphosphate</text>
        <dbReference type="Rhea" id="RHEA:43696"/>
        <dbReference type="Rhea" id="RHEA-COMP:10650"/>
        <dbReference type="Rhea" id="RHEA-COMP:10651"/>
        <dbReference type="ChEBI" id="CHEBI:15378"/>
        <dbReference type="ChEBI" id="CHEBI:30013"/>
        <dbReference type="ChEBI" id="CHEBI:33019"/>
        <dbReference type="ChEBI" id="CHEBI:43474"/>
        <dbReference type="ChEBI" id="CHEBI:61977"/>
        <dbReference type="ChEBI" id="CHEBI:83586"/>
        <dbReference type="EC" id="2.7.4.27"/>
    </reaction>
</comment>
<keyword evidence="2 5" id="KW-0808">Transferase</keyword>
<protein>
    <recommendedName>
        <fullName evidence="5">Putative pyruvate, phosphate dikinase regulatory protein</fullName>
        <shortName evidence="5">PPDK regulatory protein</shortName>
        <ecNumber evidence="5">2.7.11.32</ecNumber>
        <ecNumber evidence="5">2.7.4.27</ecNumber>
    </recommendedName>
</protein>
<comment type="similarity">
    <text evidence="5">Belongs to the pyruvate, phosphate/water dikinase regulatory protein family. PDRP subfamily.</text>
</comment>
<dbReference type="PANTHER" id="PTHR31756">
    <property type="entry name" value="PYRUVATE, PHOSPHATE DIKINASE REGULATORY PROTEIN 1, CHLOROPLASTIC"/>
    <property type="match status" value="1"/>
</dbReference>
<dbReference type="GO" id="GO:0016776">
    <property type="term" value="F:phosphotransferase activity, phosphate group as acceptor"/>
    <property type="evidence" value="ECO:0007669"/>
    <property type="project" value="UniProtKB-UniRule"/>
</dbReference>
<dbReference type="AlphaFoldDB" id="A0A2W5FN18"/>
<dbReference type="EC" id="2.7.11.32" evidence="5"/>
<keyword evidence="1 5" id="KW-0723">Serine/threonine-protein kinase</keyword>
<keyword evidence="3 5" id="KW-0547">Nucleotide-binding</keyword>
<keyword evidence="6" id="KW-0670">Pyruvate</keyword>
<dbReference type="InterPro" id="IPR026565">
    <property type="entry name" value="PPDK_reg"/>
</dbReference>
<dbReference type="HAMAP" id="MF_00921">
    <property type="entry name" value="PDRP"/>
    <property type="match status" value="1"/>
</dbReference>
<dbReference type="GO" id="GO:0004674">
    <property type="term" value="F:protein serine/threonine kinase activity"/>
    <property type="evidence" value="ECO:0007669"/>
    <property type="project" value="UniProtKB-UniRule"/>
</dbReference>
<dbReference type="InterPro" id="IPR005177">
    <property type="entry name" value="Kinase-pyrophosphorylase"/>
</dbReference>
<keyword evidence="4 5" id="KW-0418">Kinase</keyword>